<gene>
    <name evidence="1" type="ORF">CEXT_547101</name>
</gene>
<dbReference type="EMBL" id="BPLR01012607">
    <property type="protein sequence ID" value="GIY55105.1"/>
    <property type="molecule type" value="Genomic_DNA"/>
</dbReference>
<reference evidence="1 2" key="1">
    <citation type="submission" date="2021-06" db="EMBL/GenBank/DDBJ databases">
        <title>Caerostris extrusa draft genome.</title>
        <authorList>
            <person name="Kono N."/>
            <person name="Arakawa K."/>
        </authorList>
    </citation>
    <scope>NUCLEOTIDE SEQUENCE [LARGE SCALE GENOMIC DNA]</scope>
</reference>
<evidence type="ECO:0000313" key="1">
    <source>
        <dbReference type="EMBL" id="GIY55105.1"/>
    </source>
</evidence>
<accession>A0AAV4UBD1</accession>
<name>A0AAV4UBD1_CAEEX</name>
<sequence>MAHKYAETNPLFFYVIKPPSLTPRSEGNDAEYSQKVEVKLKDEPRRLRDDEDGWKISYGVPIAKALGSECT</sequence>
<organism evidence="1 2">
    <name type="scientific">Caerostris extrusa</name>
    <name type="common">Bark spider</name>
    <name type="synonym">Caerostris bankana</name>
    <dbReference type="NCBI Taxonomy" id="172846"/>
    <lineage>
        <taxon>Eukaryota</taxon>
        <taxon>Metazoa</taxon>
        <taxon>Ecdysozoa</taxon>
        <taxon>Arthropoda</taxon>
        <taxon>Chelicerata</taxon>
        <taxon>Arachnida</taxon>
        <taxon>Araneae</taxon>
        <taxon>Araneomorphae</taxon>
        <taxon>Entelegynae</taxon>
        <taxon>Araneoidea</taxon>
        <taxon>Araneidae</taxon>
        <taxon>Caerostris</taxon>
    </lineage>
</organism>
<dbReference type="AlphaFoldDB" id="A0AAV4UBD1"/>
<evidence type="ECO:0000313" key="2">
    <source>
        <dbReference type="Proteomes" id="UP001054945"/>
    </source>
</evidence>
<protein>
    <submittedName>
        <fullName evidence="1">Uncharacterized protein</fullName>
    </submittedName>
</protein>
<dbReference type="Proteomes" id="UP001054945">
    <property type="component" value="Unassembled WGS sequence"/>
</dbReference>
<keyword evidence="2" id="KW-1185">Reference proteome</keyword>
<comment type="caution">
    <text evidence="1">The sequence shown here is derived from an EMBL/GenBank/DDBJ whole genome shotgun (WGS) entry which is preliminary data.</text>
</comment>
<proteinExistence type="predicted"/>